<dbReference type="PANTHER" id="PTHR30204">
    <property type="entry name" value="REDOX-CYCLING DRUG-SENSING TRANSCRIPTIONAL ACTIVATOR SOXR"/>
    <property type="match status" value="1"/>
</dbReference>
<dbReference type="AlphaFoldDB" id="A0A117I1F4"/>
<evidence type="ECO:0000313" key="6">
    <source>
        <dbReference type="EMBL" id="GAS82065.1"/>
    </source>
</evidence>
<protein>
    <submittedName>
        <fullName evidence="6">MerR</fullName>
    </submittedName>
</protein>
<keyword evidence="1" id="KW-0678">Repressor</keyword>
<dbReference type="InterPro" id="IPR000551">
    <property type="entry name" value="MerR-type_HTH_dom"/>
</dbReference>
<name>A0A117I1F4_PAEAM</name>
<proteinExistence type="predicted"/>
<evidence type="ECO:0000313" key="7">
    <source>
        <dbReference type="Proteomes" id="UP000069697"/>
    </source>
</evidence>
<reference evidence="7" key="2">
    <citation type="submission" date="2016-01" db="EMBL/GenBank/DDBJ databases">
        <title>Draft Genome Sequence of Paenibacillus amylolyticus Heshi-A3 that Was Isolated from Fermented Rice Bran with Aging Salted Mackerel, Which Was Named Heshiko as Traditional Fermented Seafood in Japan.</title>
        <authorList>
            <person name="Akuzawa S."/>
            <person name="Nakagawa J."/>
            <person name="Kanekatsu T."/>
            <person name="Kubota E."/>
            <person name="Ohtake R."/>
            <person name="Suzuki T."/>
            <person name="Kanesaki Y."/>
        </authorList>
    </citation>
    <scope>NUCLEOTIDE SEQUENCE [LARGE SCALE GENOMIC DNA]</scope>
    <source>
        <strain evidence="7">Heshi-A3</strain>
    </source>
</reference>
<dbReference type="InterPro" id="IPR011256">
    <property type="entry name" value="Reg_factor_effector_dom_sf"/>
</dbReference>
<evidence type="ECO:0000259" key="5">
    <source>
        <dbReference type="PROSITE" id="PS50937"/>
    </source>
</evidence>
<dbReference type="PANTHER" id="PTHR30204:SF69">
    <property type="entry name" value="MERR-FAMILY TRANSCRIPTIONAL REGULATOR"/>
    <property type="match status" value="1"/>
</dbReference>
<dbReference type="RefSeq" id="WP_235599411.1">
    <property type="nucleotide sequence ID" value="NZ_BCNV01000001.1"/>
</dbReference>
<accession>A0A117I1F4</accession>
<keyword evidence="2" id="KW-0805">Transcription regulation</keyword>
<dbReference type="InterPro" id="IPR009061">
    <property type="entry name" value="DNA-bd_dom_put_sf"/>
</dbReference>
<dbReference type="EMBL" id="BCNV01000001">
    <property type="protein sequence ID" value="GAS82065.1"/>
    <property type="molecule type" value="Genomic_DNA"/>
</dbReference>
<dbReference type="Proteomes" id="UP000069697">
    <property type="component" value="Unassembled WGS sequence"/>
</dbReference>
<dbReference type="Pfam" id="PF13411">
    <property type="entry name" value="MerR_1"/>
    <property type="match status" value="1"/>
</dbReference>
<evidence type="ECO:0000256" key="3">
    <source>
        <dbReference type="ARBA" id="ARBA00023125"/>
    </source>
</evidence>
<dbReference type="SMART" id="SM00422">
    <property type="entry name" value="HTH_MERR"/>
    <property type="match status" value="1"/>
</dbReference>
<dbReference type="PROSITE" id="PS50937">
    <property type="entry name" value="HTH_MERR_2"/>
    <property type="match status" value="1"/>
</dbReference>
<comment type="caution">
    <text evidence="6">The sequence shown here is derived from an EMBL/GenBank/DDBJ whole genome shotgun (WGS) entry which is preliminary data.</text>
</comment>
<organism evidence="6 7">
    <name type="scientific">Paenibacillus amylolyticus</name>
    <dbReference type="NCBI Taxonomy" id="1451"/>
    <lineage>
        <taxon>Bacteria</taxon>
        <taxon>Bacillati</taxon>
        <taxon>Bacillota</taxon>
        <taxon>Bacilli</taxon>
        <taxon>Bacillales</taxon>
        <taxon>Paenibacillaceae</taxon>
        <taxon>Paenibacillus</taxon>
    </lineage>
</organism>
<dbReference type="Gene3D" id="3.20.80.10">
    <property type="entry name" value="Regulatory factor, effector binding domain"/>
    <property type="match status" value="1"/>
</dbReference>
<sequence length="275" mass="32484">MIKNNYKIKEISQLYGIGVDSLRYYEKLGLLIPRRDTNGYRLYSLHDIYKLNIIRDLRELDFTMDQIREYLDKQSIETTLELLYQEQELIRDRKAKLESRQNILKNRIDVITAAMNIETGVFSIKTLPNRPCLKFDERITRDEEMDYAIKMLHRIHNAYITDLSNQLYGASISLNEVSQGIKGVFHSVFFIFDSEFTGTLDFDYFLPAGNYLSLHYRGSYEQSYEKVMEVLKYAKENDLSLVGDPFEVYEIDNRDTMMSDQYLTEIQVRVKSPMD</sequence>
<keyword evidence="4" id="KW-0804">Transcription</keyword>
<feature type="domain" description="HTH merR-type" evidence="5">
    <location>
        <begin position="5"/>
        <end position="73"/>
    </location>
</feature>
<dbReference type="Gene3D" id="1.10.1660.10">
    <property type="match status" value="1"/>
</dbReference>
<dbReference type="CDD" id="cd00592">
    <property type="entry name" value="HTH_MerR-like"/>
    <property type="match status" value="1"/>
</dbReference>
<dbReference type="Pfam" id="PF06445">
    <property type="entry name" value="GyrI-like"/>
    <property type="match status" value="1"/>
</dbReference>
<dbReference type="GO" id="GO:0003700">
    <property type="term" value="F:DNA-binding transcription factor activity"/>
    <property type="evidence" value="ECO:0007669"/>
    <property type="project" value="InterPro"/>
</dbReference>
<evidence type="ECO:0000256" key="2">
    <source>
        <dbReference type="ARBA" id="ARBA00023015"/>
    </source>
</evidence>
<dbReference type="InterPro" id="IPR029442">
    <property type="entry name" value="GyrI-like"/>
</dbReference>
<evidence type="ECO:0000256" key="1">
    <source>
        <dbReference type="ARBA" id="ARBA00022491"/>
    </source>
</evidence>
<dbReference type="SUPFAM" id="SSF46955">
    <property type="entry name" value="Putative DNA-binding domain"/>
    <property type="match status" value="1"/>
</dbReference>
<gene>
    <name evidence="6" type="ORF">PAHA3_2139</name>
</gene>
<reference evidence="6 7" key="1">
    <citation type="journal article" date="2016" name="Genome Announc.">
        <title>Draft Genome Sequence of Paenibacillus amylolyticus Heshi-A3, Isolated from Fermented Rice Bran in a Japanese Fermented Seafood Dish.</title>
        <authorList>
            <person name="Akuzawa S."/>
            <person name="Nagaoka J."/>
            <person name="Kanekatsu M."/>
            <person name="Kubota E."/>
            <person name="Ohtake R."/>
            <person name="Suzuki T."/>
            <person name="Kanesaki Y."/>
        </authorList>
    </citation>
    <scope>NUCLEOTIDE SEQUENCE [LARGE SCALE GENOMIC DNA]</scope>
    <source>
        <strain evidence="6 7">Heshi-A3</strain>
    </source>
</reference>
<dbReference type="SUPFAM" id="SSF55136">
    <property type="entry name" value="Probable bacterial effector-binding domain"/>
    <property type="match status" value="1"/>
</dbReference>
<dbReference type="GO" id="GO:0003677">
    <property type="term" value="F:DNA binding"/>
    <property type="evidence" value="ECO:0007669"/>
    <property type="project" value="UniProtKB-KW"/>
</dbReference>
<keyword evidence="3" id="KW-0238">DNA-binding</keyword>
<dbReference type="InterPro" id="IPR047057">
    <property type="entry name" value="MerR_fam"/>
</dbReference>
<evidence type="ECO:0000256" key="4">
    <source>
        <dbReference type="ARBA" id="ARBA00023163"/>
    </source>
</evidence>